<dbReference type="GO" id="GO:0046872">
    <property type="term" value="F:metal ion binding"/>
    <property type="evidence" value="ECO:0007669"/>
    <property type="project" value="UniProtKB-KW"/>
</dbReference>
<keyword evidence="1" id="KW-0479">Metal-binding</keyword>
<accession>A0A3B0UMZ9</accession>
<dbReference type="PANTHER" id="PTHR46124:SF4">
    <property type="entry name" value="HYDROLASE TATD"/>
    <property type="match status" value="1"/>
</dbReference>
<dbReference type="Gene3D" id="3.20.20.140">
    <property type="entry name" value="Metal-dependent hydrolases"/>
    <property type="match status" value="1"/>
</dbReference>
<evidence type="ECO:0000256" key="2">
    <source>
        <dbReference type="ARBA" id="ARBA00022801"/>
    </source>
</evidence>
<dbReference type="GO" id="GO:0004536">
    <property type="term" value="F:DNA nuclease activity"/>
    <property type="evidence" value="ECO:0007669"/>
    <property type="project" value="InterPro"/>
</dbReference>
<reference evidence="3" key="1">
    <citation type="submission" date="2018-06" db="EMBL/GenBank/DDBJ databases">
        <authorList>
            <person name="Zhirakovskaya E."/>
        </authorList>
    </citation>
    <scope>NUCLEOTIDE SEQUENCE</scope>
</reference>
<dbReference type="FunFam" id="3.20.20.140:FF:000005">
    <property type="entry name" value="TatD family hydrolase"/>
    <property type="match status" value="1"/>
</dbReference>
<dbReference type="InterPro" id="IPR018228">
    <property type="entry name" value="DNase_TatD-rel_CS"/>
</dbReference>
<gene>
    <name evidence="3" type="ORF">MNBD_BACTEROID06-602</name>
</gene>
<dbReference type="AlphaFoldDB" id="A0A3B0UMZ9"/>
<dbReference type="PANTHER" id="PTHR46124">
    <property type="entry name" value="D-AMINOACYL-TRNA DEACYLASE"/>
    <property type="match status" value="1"/>
</dbReference>
<dbReference type="GO" id="GO:0005829">
    <property type="term" value="C:cytosol"/>
    <property type="evidence" value="ECO:0007669"/>
    <property type="project" value="TreeGrafter"/>
</dbReference>
<dbReference type="Pfam" id="PF01026">
    <property type="entry name" value="TatD_DNase"/>
    <property type="match status" value="1"/>
</dbReference>
<keyword evidence="2 3" id="KW-0378">Hydrolase</keyword>
<organism evidence="3">
    <name type="scientific">hydrothermal vent metagenome</name>
    <dbReference type="NCBI Taxonomy" id="652676"/>
    <lineage>
        <taxon>unclassified sequences</taxon>
        <taxon>metagenomes</taxon>
        <taxon>ecological metagenomes</taxon>
    </lineage>
</organism>
<proteinExistence type="predicted"/>
<evidence type="ECO:0000256" key="1">
    <source>
        <dbReference type="ARBA" id="ARBA00022723"/>
    </source>
</evidence>
<sequence>MKLVETHAHIYLKEFINDLPEVIDRAKESGVERIYMPNVDHTTIDDMLEVAHNYPDYCIPMMGLHPCSVTNDFEKDLYEVEDYLKKGGFAAVGEIGTDLYWDKTFWPEQQEAFKIQAGFAKQFDLPLIIHCRETIDETITLIKETNSKNGVFHCFTGTLEQANKIIAQGFKIGLGGVATFKNGGLESVIKEIDLKNIVLETDSPYLAPVPFRGKRNEPSYIKLITEKIASIKEIEVEQIGEATTHNAYKLF</sequence>
<dbReference type="GO" id="GO:0016788">
    <property type="term" value="F:hydrolase activity, acting on ester bonds"/>
    <property type="evidence" value="ECO:0007669"/>
    <property type="project" value="InterPro"/>
</dbReference>
<dbReference type="PIRSF" id="PIRSF005902">
    <property type="entry name" value="DNase_TatD"/>
    <property type="match status" value="1"/>
</dbReference>
<name>A0A3B0UMZ9_9ZZZZ</name>
<dbReference type="CDD" id="cd01310">
    <property type="entry name" value="TatD_DNAse"/>
    <property type="match status" value="1"/>
</dbReference>
<dbReference type="InterPro" id="IPR015991">
    <property type="entry name" value="TatD/YcfH-like"/>
</dbReference>
<dbReference type="SUPFAM" id="SSF51556">
    <property type="entry name" value="Metallo-dependent hydrolases"/>
    <property type="match status" value="1"/>
</dbReference>
<evidence type="ECO:0000313" key="3">
    <source>
        <dbReference type="EMBL" id="VAW27792.1"/>
    </source>
</evidence>
<dbReference type="EMBL" id="UOES01000305">
    <property type="protein sequence ID" value="VAW27792.1"/>
    <property type="molecule type" value="Genomic_DNA"/>
</dbReference>
<dbReference type="InterPro" id="IPR001130">
    <property type="entry name" value="TatD-like"/>
</dbReference>
<dbReference type="InterPro" id="IPR032466">
    <property type="entry name" value="Metal_Hydrolase"/>
</dbReference>
<dbReference type="PROSITE" id="PS01091">
    <property type="entry name" value="TATD_3"/>
    <property type="match status" value="1"/>
</dbReference>
<dbReference type="PROSITE" id="PS01090">
    <property type="entry name" value="TATD_2"/>
    <property type="match status" value="1"/>
</dbReference>
<protein>
    <submittedName>
        <fullName evidence="3">Uncharacterized metal-dependent hydrolase YcfH</fullName>
    </submittedName>
</protein>
<dbReference type="NCBIfam" id="TIGR00010">
    <property type="entry name" value="YchF/TatD family DNA exonuclease"/>
    <property type="match status" value="1"/>
</dbReference>